<reference evidence="2 3" key="1">
    <citation type="submission" date="2012-02" db="EMBL/GenBank/DDBJ databases">
        <title>Complete genome sequence of Phycisphaera mikurensis NBRC 102666.</title>
        <authorList>
            <person name="Ankai A."/>
            <person name="Hosoyama A."/>
            <person name="Terui Y."/>
            <person name="Sekine M."/>
            <person name="Fukai R."/>
            <person name="Kato Y."/>
            <person name="Nakamura S."/>
            <person name="Yamada-Narita S."/>
            <person name="Kawakoshi A."/>
            <person name="Fukunaga Y."/>
            <person name="Yamazaki S."/>
            <person name="Fujita N."/>
        </authorList>
    </citation>
    <scope>NUCLEOTIDE SEQUENCE [LARGE SCALE GENOMIC DNA]</scope>
    <source>
        <strain evidence="3">NBRC 102666 / KCTC 22515 / FYK2301M01</strain>
    </source>
</reference>
<dbReference type="InterPro" id="IPR026350">
    <property type="entry name" value="GxxExxY"/>
</dbReference>
<proteinExistence type="predicted"/>
<feature type="compositionally biased region" description="Basic and acidic residues" evidence="1">
    <location>
        <begin position="1"/>
        <end position="23"/>
    </location>
</feature>
<protein>
    <recommendedName>
        <fullName evidence="4">GxxExxY protein</fullName>
    </recommendedName>
</protein>
<evidence type="ECO:0000313" key="2">
    <source>
        <dbReference type="EMBL" id="BAM02284.1"/>
    </source>
</evidence>
<dbReference type="EMBL" id="AP012338">
    <property type="protein sequence ID" value="BAM02284.1"/>
    <property type="molecule type" value="Genomic_DNA"/>
</dbReference>
<dbReference type="Proteomes" id="UP000007881">
    <property type="component" value="Chromosome"/>
</dbReference>
<evidence type="ECO:0000256" key="1">
    <source>
        <dbReference type="SAM" id="MobiDB-lite"/>
    </source>
</evidence>
<feature type="region of interest" description="Disordered" evidence="1">
    <location>
        <begin position="1"/>
        <end position="30"/>
    </location>
</feature>
<organism evidence="2 3">
    <name type="scientific">Phycisphaera mikurensis (strain NBRC 102666 / KCTC 22515 / FYK2301M01)</name>
    <dbReference type="NCBI Taxonomy" id="1142394"/>
    <lineage>
        <taxon>Bacteria</taxon>
        <taxon>Pseudomonadati</taxon>
        <taxon>Planctomycetota</taxon>
        <taxon>Phycisphaerae</taxon>
        <taxon>Phycisphaerales</taxon>
        <taxon>Phycisphaeraceae</taxon>
        <taxon>Phycisphaera</taxon>
    </lineage>
</organism>
<dbReference type="Pfam" id="PF13366">
    <property type="entry name" value="PDDEXK_3"/>
    <property type="match status" value="1"/>
</dbReference>
<dbReference type="KEGG" id="phm:PSMK_01250"/>
<name>I0IAJ6_PHYMF</name>
<sequence length="156" mass="17339">MTQNAETKDEAATDPLAKLREQSQEPSYLSKLRDQRTHAILGSATRVHQTLGPGFSAAVYREALAIEFEGQAIPFIAEPELPIRYRGRTLGATHRAAFLCHQRILLEVKAEARTQASAESHVLNYLKSTGFPLGLALNFGADRFEYRLLINATDSR</sequence>
<dbReference type="OrthoDB" id="9798792at2"/>
<evidence type="ECO:0000313" key="3">
    <source>
        <dbReference type="Proteomes" id="UP000007881"/>
    </source>
</evidence>
<dbReference type="STRING" id="1142394.PSMK_01250"/>
<dbReference type="HOGENOM" id="CLU_134960_0_0_0"/>
<dbReference type="RefSeq" id="WP_014435504.1">
    <property type="nucleotide sequence ID" value="NC_017080.1"/>
</dbReference>
<accession>I0IAJ6</accession>
<keyword evidence="3" id="KW-1185">Reference proteome</keyword>
<gene>
    <name evidence="2" type="ordered locus">PSMK_01250</name>
</gene>
<dbReference type="AlphaFoldDB" id="I0IAJ6"/>
<evidence type="ECO:0008006" key="4">
    <source>
        <dbReference type="Google" id="ProtNLM"/>
    </source>
</evidence>
<dbReference type="NCBIfam" id="TIGR04256">
    <property type="entry name" value="GxxExxY"/>
    <property type="match status" value="1"/>
</dbReference>
<dbReference type="eggNOG" id="ENOG5032ZAW">
    <property type="taxonomic scope" value="Bacteria"/>
</dbReference>